<accession>A0A0D1ZZS5</accession>
<dbReference type="Pfam" id="PF00172">
    <property type="entry name" value="Zn_clus"/>
    <property type="match status" value="1"/>
</dbReference>
<dbReference type="InterPro" id="IPR036864">
    <property type="entry name" value="Zn2-C6_fun-type_DNA-bd_sf"/>
</dbReference>
<dbReference type="GO" id="GO:0006351">
    <property type="term" value="P:DNA-templated transcription"/>
    <property type="evidence" value="ECO:0007669"/>
    <property type="project" value="InterPro"/>
</dbReference>
<dbReference type="Gene3D" id="4.10.240.10">
    <property type="entry name" value="Zn(2)-C6 fungal-type DNA-binding domain"/>
    <property type="match status" value="1"/>
</dbReference>
<dbReference type="PROSITE" id="PS00463">
    <property type="entry name" value="ZN2_CY6_FUNGAL_1"/>
    <property type="match status" value="1"/>
</dbReference>
<keyword evidence="1" id="KW-0479">Metal-binding</keyword>
<dbReference type="InterPro" id="IPR007219">
    <property type="entry name" value="XnlR_reg_dom"/>
</dbReference>
<dbReference type="GO" id="GO:0000435">
    <property type="term" value="P:positive regulation of transcription from RNA polymerase II promoter by galactose"/>
    <property type="evidence" value="ECO:0007669"/>
    <property type="project" value="TreeGrafter"/>
</dbReference>
<dbReference type="CDD" id="cd00067">
    <property type="entry name" value="GAL4"/>
    <property type="match status" value="1"/>
</dbReference>
<dbReference type="OrthoDB" id="2283488at2759"/>
<evidence type="ECO:0000256" key="4">
    <source>
        <dbReference type="ARBA" id="ARBA00023242"/>
    </source>
</evidence>
<dbReference type="GO" id="GO:0005634">
    <property type="term" value="C:nucleus"/>
    <property type="evidence" value="ECO:0007669"/>
    <property type="project" value="TreeGrafter"/>
</dbReference>
<dbReference type="VEuPathDB" id="FungiDB:PV09_08809"/>
<evidence type="ECO:0000313" key="7">
    <source>
        <dbReference type="Proteomes" id="UP000053259"/>
    </source>
</evidence>
<keyword evidence="4" id="KW-0539">Nucleus</keyword>
<dbReference type="EMBL" id="KN847576">
    <property type="protein sequence ID" value="KIV99504.1"/>
    <property type="molecule type" value="Genomic_DNA"/>
</dbReference>
<dbReference type="GeneID" id="27316782"/>
<dbReference type="PANTHER" id="PTHR47424:SF12">
    <property type="entry name" value="TRANSCRIPTION FACTOR ASQA"/>
    <property type="match status" value="1"/>
</dbReference>
<sequence length="767" mass="87577">MFNILSFESGHCMLNGESTRSFQPPRSRRQQVARACTNCRAYRIKCDDSRPCFNCRRKGKACGNEGSIEIRTYAGAVREIERLNKRIQELEQLLRIPDSTDRNSAEPIAGVKSNRSNLLPRNLDPLLEHGGNKKSWESIQLDTEPGTTQCFGPASICYFITRMNIHLTGLMPDSNEENQVEALTKQLRMVSNTDFESNLKYIAGPINGIYMERSYEEFYLNIFWKEYHPLYPIIDEIEFWNYHRSLWDKSQRFRRASALVDAILAICLQHGATWCPISGRCRTLADKNDEIIASRWFYRRCQTLLTNQLETPSISILQSYMLTVIYLSHFHSQNAAYSLLAIAIRIGIILGLHLEPQEHLPEQQREARKRLWWLLYALEMKFAMELGRPLAVNISEVTCSLPSDEVFAYSNAQQQIGLSKQGSFLSFAVHFVRLVLATRAIYIMFYDKCARFLGQNKQRSIYEKPEALEECANFLETQMQYIQKWMHDVPVTLKVGREAAWGSCSTDDERLAEDASTPHWQRQQSIFLELHYQNMIMSLYRPFICFSRPRDLTTPIADRCAGSCLSYARSMTSMVYQTLRCGNILDNHYEAFRWQWNATMTLVGYMIAYPATTEAMSAVEAIHVAIQVFERLGESLAIALQAKHTTEEALARLCSLGEAGKSHGSAQTLLLPLGSEVPRFLACTQDLMPLQGSSDMEGQGEEETSTTNVIAEVSDLFAWARNQVDDDLFDFGRMAEKEASSSWPLVHSSRDEELLGLFSGDYGGRFS</sequence>
<dbReference type="PROSITE" id="PS50048">
    <property type="entry name" value="ZN2_CY6_FUNGAL_2"/>
    <property type="match status" value="1"/>
</dbReference>
<name>A0A0D1ZZS5_9PEZI</name>
<dbReference type="SUPFAM" id="SSF57701">
    <property type="entry name" value="Zn2/Cys6 DNA-binding domain"/>
    <property type="match status" value="1"/>
</dbReference>
<dbReference type="AlphaFoldDB" id="A0A0D1ZZS5"/>
<dbReference type="RefSeq" id="XP_016209374.1">
    <property type="nucleotide sequence ID" value="XM_016362766.1"/>
</dbReference>
<evidence type="ECO:0000256" key="3">
    <source>
        <dbReference type="ARBA" id="ARBA00023163"/>
    </source>
</evidence>
<dbReference type="InterPro" id="IPR001138">
    <property type="entry name" value="Zn2Cys6_DnaBD"/>
</dbReference>
<dbReference type="InParanoid" id="A0A0D1ZZS5"/>
<dbReference type="CDD" id="cd12148">
    <property type="entry name" value="fungal_TF_MHR"/>
    <property type="match status" value="1"/>
</dbReference>
<keyword evidence="2" id="KW-0805">Transcription regulation</keyword>
<dbReference type="SMART" id="SM00906">
    <property type="entry name" value="Fungal_trans"/>
    <property type="match status" value="1"/>
</dbReference>
<reference evidence="6 7" key="1">
    <citation type="submission" date="2015-01" db="EMBL/GenBank/DDBJ databases">
        <title>The Genome Sequence of Ochroconis gallopava CBS43764.</title>
        <authorList>
            <consortium name="The Broad Institute Genomics Platform"/>
            <person name="Cuomo C."/>
            <person name="de Hoog S."/>
            <person name="Gorbushina A."/>
            <person name="Stielow B."/>
            <person name="Teixiera M."/>
            <person name="Abouelleil A."/>
            <person name="Chapman S.B."/>
            <person name="Priest M."/>
            <person name="Young S.K."/>
            <person name="Wortman J."/>
            <person name="Nusbaum C."/>
            <person name="Birren B."/>
        </authorList>
    </citation>
    <scope>NUCLEOTIDE SEQUENCE [LARGE SCALE GENOMIC DNA]</scope>
    <source>
        <strain evidence="6 7">CBS 43764</strain>
    </source>
</reference>
<evidence type="ECO:0000256" key="2">
    <source>
        <dbReference type="ARBA" id="ARBA00023015"/>
    </source>
</evidence>
<dbReference type="Pfam" id="PF04082">
    <property type="entry name" value="Fungal_trans"/>
    <property type="match status" value="1"/>
</dbReference>
<dbReference type="GO" id="GO:0000978">
    <property type="term" value="F:RNA polymerase II cis-regulatory region sequence-specific DNA binding"/>
    <property type="evidence" value="ECO:0007669"/>
    <property type="project" value="TreeGrafter"/>
</dbReference>
<keyword evidence="7" id="KW-1185">Reference proteome</keyword>
<dbReference type="PANTHER" id="PTHR47424">
    <property type="entry name" value="REGULATORY PROTEIN GAL4"/>
    <property type="match status" value="1"/>
</dbReference>
<organism evidence="6 7">
    <name type="scientific">Verruconis gallopava</name>
    <dbReference type="NCBI Taxonomy" id="253628"/>
    <lineage>
        <taxon>Eukaryota</taxon>
        <taxon>Fungi</taxon>
        <taxon>Dikarya</taxon>
        <taxon>Ascomycota</taxon>
        <taxon>Pezizomycotina</taxon>
        <taxon>Dothideomycetes</taxon>
        <taxon>Pleosporomycetidae</taxon>
        <taxon>Venturiales</taxon>
        <taxon>Sympoventuriaceae</taxon>
        <taxon>Verruconis</taxon>
    </lineage>
</organism>
<feature type="domain" description="Zn(2)-C6 fungal-type" evidence="5">
    <location>
        <begin position="35"/>
        <end position="62"/>
    </location>
</feature>
<evidence type="ECO:0000259" key="5">
    <source>
        <dbReference type="PROSITE" id="PS50048"/>
    </source>
</evidence>
<proteinExistence type="predicted"/>
<protein>
    <recommendedName>
        <fullName evidence="5">Zn(2)-C6 fungal-type domain-containing protein</fullName>
    </recommendedName>
</protein>
<dbReference type="GO" id="GO:0008270">
    <property type="term" value="F:zinc ion binding"/>
    <property type="evidence" value="ECO:0007669"/>
    <property type="project" value="InterPro"/>
</dbReference>
<evidence type="ECO:0000256" key="1">
    <source>
        <dbReference type="ARBA" id="ARBA00022723"/>
    </source>
</evidence>
<gene>
    <name evidence="6" type="ORF">PV09_08809</name>
</gene>
<dbReference type="STRING" id="253628.A0A0D1ZZS5"/>
<evidence type="ECO:0000313" key="6">
    <source>
        <dbReference type="EMBL" id="KIV99504.1"/>
    </source>
</evidence>
<dbReference type="HOGENOM" id="CLU_016509_0_0_1"/>
<keyword evidence="3" id="KW-0804">Transcription</keyword>
<dbReference type="GO" id="GO:0000981">
    <property type="term" value="F:DNA-binding transcription factor activity, RNA polymerase II-specific"/>
    <property type="evidence" value="ECO:0007669"/>
    <property type="project" value="InterPro"/>
</dbReference>
<dbReference type="SMART" id="SM00066">
    <property type="entry name" value="GAL4"/>
    <property type="match status" value="1"/>
</dbReference>
<dbReference type="Proteomes" id="UP000053259">
    <property type="component" value="Unassembled WGS sequence"/>
</dbReference>
<dbReference type="InterPro" id="IPR051127">
    <property type="entry name" value="Fungal_SecMet_Regulators"/>
</dbReference>